<name>A0A9Q9MRI4_9XANT</name>
<dbReference type="RefSeq" id="WP_252163001.1">
    <property type="nucleotide sequence ID" value="NZ_CP094827.1"/>
</dbReference>
<dbReference type="GeneID" id="75154017"/>
<evidence type="ECO:0000313" key="1">
    <source>
        <dbReference type="EMBL" id="UXA65428.1"/>
    </source>
</evidence>
<evidence type="ECO:0000313" key="2">
    <source>
        <dbReference type="Proteomes" id="UP001058381"/>
    </source>
</evidence>
<dbReference type="Proteomes" id="UP001058381">
    <property type="component" value="Chromosome"/>
</dbReference>
<dbReference type="EMBL" id="CP096142">
    <property type="protein sequence ID" value="UXA65428.1"/>
    <property type="molecule type" value="Genomic_DNA"/>
</dbReference>
<protein>
    <submittedName>
        <fullName evidence="1">Uncharacterized protein</fullName>
    </submittedName>
</protein>
<gene>
    <name evidence="1" type="ORF">M0D43_21645</name>
</gene>
<reference evidence="1" key="1">
    <citation type="submission" date="2022-04" db="EMBL/GenBank/DDBJ databases">
        <title>Xanthomonas prunicola pv. tritici, a pathogen causing a previously unreported foliar disease of wheat.</title>
        <authorList>
            <person name="Clavijo F."/>
            <person name="Curland R.D."/>
            <person name="Dill-Macky R."/>
            <person name="Pereyra S."/>
            <person name="Roman-Reyna V."/>
            <person name="Siri M.I."/>
        </authorList>
    </citation>
    <scope>NUCLEOTIDE SEQUENCE</scope>
    <source>
        <strain evidence="1">CIX249</strain>
    </source>
</reference>
<dbReference type="AlphaFoldDB" id="A0A9Q9MRI4"/>
<organism evidence="1 2">
    <name type="scientific">Xanthomonas prunicola</name>
    <dbReference type="NCBI Taxonomy" id="2053930"/>
    <lineage>
        <taxon>Bacteria</taxon>
        <taxon>Pseudomonadati</taxon>
        <taxon>Pseudomonadota</taxon>
        <taxon>Gammaproteobacteria</taxon>
        <taxon>Lysobacterales</taxon>
        <taxon>Lysobacteraceae</taxon>
        <taxon>Xanthomonas</taxon>
    </lineage>
</organism>
<accession>A0A9Q9MRI4</accession>
<proteinExistence type="predicted"/>
<sequence length="335" mass="36151">MSPRTYSTSFPSGAPHDPFAGICASPLAACLLAALSMCVNVGWAGAPAPVAATQPTSEIDLSSTSLRARVQPAHEERLRAFSATGQRAQVHQLSDRECALVERALDALPALHRQILQRRLARLSFVDAPWSPGTALTRGYDGADGKPLFDITVRGDVLDTSLSDFLTGKDVRLFTADASGYRLQLDAGALPALEYLLLHEATHVVDNTLKITADGGPFREIWTDYRSLAASLDRDPVAHSVYRRAPAQPLSQAPALYRALAESPFVSLYSTASAGEDFAELIAWRELSQRLDVGLTIWIRDSSGNVVARFDPLSSTSVQARMAKANAVLQQVEQP</sequence>